<proteinExistence type="predicted"/>
<accession>A0A9P1BXD6</accession>
<feature type="region of interest" description="Disordered" evidence="1">
    <location>
        <begin position="229"/>
        <end position="276"/>
    </location>
</feature>
<reference evidence="3" key="2">
    <citation type="submission" date="2024-04" db="EMBL/GenBank/DDBJ databases">
        <authorList>
            <person name="Chen Y."/>
            <person name="Shah S."/>
            <person name="Dougan E. K."/>
            <person name="Thang M."/>
            <person name="Chan C."/>
        </authorList>
    </citation>
    <scope>NUCLEOTIDE SEQUENCE [LARGE SCALE GENOMIC DNA]</scope>
</reference>
<dbReference type="EMBL" id="CAMXCT030000526">
    <property type="protein sequence ID" value="CAL4767273.1"/>
    <property type="molecule type" value="Genomic_DNA"/>
</dbReference>
<evidence type="ECO:0000313" key="4">
    <source>
        <dbReference type="EMBL" id="CAL4767273.1"/>
    </source>
</evidence>
<feature type="compositionally biased region" description="Polar residues" evidence="1">
    <location>
        <begin position="528"/>
        <end position="539"/>
    </location>
</feature>
<feature type="region of interest" description="Disordered" evidence="1">
    <location>
        <begin position="436"/>
        <end position="590"/>
    </location>
</feature>
<dbReference type="Proteomes" id="UP001152797">
    <property type="component" value="Unassembled WGS sequence"/>
</dbReference>
<keyword evidence="5" id="KW-1185">Reference proteome</keyword>
<name>A0A9P1BXD6_9DINO</name>
<comment type="caution">
    <text evidence="2">The sequence shown here is derived from an EMBL/GenBank/DDBJ whole genome shotgun (WGS) entry which is preliminary data.</text>
</comment>
<evidence type="ECO:0000313" key="2">
    <source>
        <dbReference type="EMBL" id="CAI3979961.1"/>
    </source>
</evidence>
<reference evidence="2" key="1">
    <citation type="submission" date="2022-10" db="EMBL/GenBank/DDBJ databases">
        <authorList>
            <person name="Chen Y."/>
            <person name="Dougan E. K."/>
            <person name="Chan C."/>
            <person name="Rhodes N."/>
            <person name="Thang M."/>
        </authorList>
    </citation>
    <scope>NUCLEOTIDE SEQUENCE</scope>
</reference>
<protein>
    <submittedName>
        <fullName evidence="4">C3H1-type domain-containing protein</fullName>
    </submittedName>
</protein>
<sequence>MPAKRPLPLSDAALGHKGEGGTGDLTNQSAIGETNDGLPLPVKNTFIDVPSGFSPSHTPTDNSQPVSTAPAQVHYQGFVKRAVLDSVEEISAAPDGLCSQGTRVPPVRSGLAANILPATPPLMTPSPTGTSLFSDTRYELFGGPLPLKEVPPTVAPCSSQTAPATQECETHSGFPLSVAPSQASVLYQSQSQHGYGFPTPPNPSCGSLFAPVREPAGALGTEFARLALGKPDSDDEDADSEAERQQAALAASGRTIETAPKPPPGALHPSLGSEFHESGNCKRCCFYPRNRCLNGYECEFCHYEHEKRKRKNKKNKKKKAEAGDQMDDFFAEGALTDLGWQPGQMQPVQIPPRIPPAQMTPTAPHPPGGAPYMDAPLTYQWTDGVPGQTPPPPIIPGYEDYVAACCSRRLPGIEPPALATNPPPQQQAQAYYENHERTPNYHGPGYEAPTQLIPPYFGAPTSPAPGALDPAAAPWVPPTSPPSAQPSQSTATQASDAHQTASRSTSVAVAPEKAKTASVEESPADATKTGTHSNGSGLQENEALDAPSQAQLNLDMPNMPPPDSSPKLSTDLMTLQQDPPPPDQSPTLPT</sequence>
<evidence type="ECO:0000256" key="1">
    <source>
        <dbReference type="SAM" id="MobiDB-lite"/>
    </source>
</evidence>
<organism evidence="2">
    <name type="scientific">Cladocopium goreaui</name>
    <dbReference type="NCBI Taxonomy" id="2562237"/>
    <lineage>
        <taxon>Eukaryota</taxon>
        <taxon>Sar</taxon>
        <taxon>Alveolata</taxon>
        <taxon>Dinophyceae</taxon>
        <taxon>Suessiales</taxon>
        <taxon>Symbiodiniaceae</taxon>
        <taxon>Cladocopium</taxon>
    </lineage>
</organism>
<dbReference type="EMBL" id="CAMXCT010000526">
    <property type="protein sequence ID" value="CAI3979961.1"/>
    <property type="molecule type" value="Genomic_DNA"/>
</dbReference>
<dbReference type="OrthoDB" id="442559at2759"/>
<evidence type="ECO:0000313" key="5">
    <source>
        <dbReference type="Proteomes" id="UP001152797"/>
    </source>
</evidence>
<dbReference type="EMBL" id="CAMXCT020000526">
    <property type="protein sequence ID" value="CAL1133336.1"/>
    <property type="molecule type" value="Genomic_DNA"/>
</dbReference>
<evidence type="ECO:0000313" key="3">
    <source>
        <dbReference type="EMBL" id="CAL1133336.1"/>
    </source>
</evidence>
<feature type="compositionally biased region" description="Polar residues" evidence="1">
    <location>
        <begin position="53"/>
        <end position="69"/>
    </location>
</feature>
<gene>
    <name evidence="2" type="ORF">C1SCF055_LOCUS7878</name>
</gene>
<dbReference type="AlphaFoldDB" id="A0A9P1BXD6"/>
<feature type="region of interest" description="Disordered" evidence="1">
    <location>
        <begin position="1"/>
        <end position="69"/>
    </location>
</feature>
<feature type="compositionally biased region" description="Low complexity" evidence="1">
    <location>
        <begin position="485"/>
        <end position="502"/>
    </location>
</feature>
<feature type="compositionally biased region" description="Pro residues" evidence="1">
    <location>
        <begin position="475"/>
        <end position="484"/>
    </location>
</feature>
<feature type="compositionally biased region" description="Pro residues" evidence="1">
    <location>
        <begin position="578"/>
        <end position="590"/>
    </location>
</feature>
<feature type="compositionally biased region" description="Low complexity" evidence="1">
    <location>
        <begin position="464"/>
        <end position="474"/>
    </location>
</feature>